<evidence type="ECO:0000259" key="2">
    <source>
        <dbReference type="Pfam" id="PF07589"/>
    </source>
</evidence>
<feature type="chain" id="PRO_5032791418" description="Ice-binding protein C-terminal domain-containing protein" evidence="1">
    <location>
        <begin position="19"/>
        <end position="199"/>
    </location>
</feature>
<dbReference type="NCBIfam" id="TIGR02595">
    <property type="entry name" value="PEP_CTERM"/>
    <property type="match status" value="1"/>
</dbReference>
<accession>A0A840S494</accession>
<comment type="caution">
    <text evidence="3">The sequence shown here is derived from an EMBL/GenBank/DDBJ whole genome shotgun (WGS) entry which is preliminary data.</text>
</comment>
<name>A0A840S494_9BURK</name>
<dbReference type="AlphaFoldDB" id="A0A840S494"/>
<dbReference type="Pfam" id="PF07589">
    <property type="entry name" value="PEP-CTERM"/>
    <property type="match status" value="1"/>
</dbReference>
<dbReference type="Proteomes" id="UP000554837">
    <property type="component" value="Unassembled WGS sequence"/>
</dbReference>
<dbReference type="RefSeq" id="WP_138857325.1">
    <property type="nucleotide sequence ID" value="NZ_CP040709.1"/>
</dbReference>
<dbReference type="InterPro" id="IPR013424">
    <property type="entry name" value="Ice-binding_C"/>
</dbReference>
<gene>
    <name evidence="3" type="ORF">HNQ51_000927</name>
</gene>
<evidence type="ECO:0000256" key="1">
    <source>
        <dbReference type="SAM" id="SignalP"/>
    </source>
</evidence>
<keyword evidence="1" id="KW-0732">Signal</keyword>
<feature type="signal peptide" evidence="1">
    <location>
        <begin position="1"/>
        <end position="18"/>
    </location>
</feature>
<proteinExistence type="predicted"/>
<feature type="domain" description="Ice-binding protein C-terminal" evidence="2">
    <location>
        <begin position="174"/>
        <end position="197"/>
    </location>
</feature>
<dbReference type="EMBL" id="JACHHO010000001">
    <property type="protein sequence ID" value="MBB5203634.1"/>
    <property type="molecule type" value="Genomic_DNA"/>
</dbReference>
<protein>
    <recommendedName>
        <fullName evidence="2">Ice-binding protein C-terminal domain-containing protein</fullName>
    </recommendedName>
</protein>
<sequence length="199" mass="20901">MKKVLLALSVLLAGAAQALPVNLTEDFEASFPTWESGWLGSNSNLRNYYGVGQGRGNNPDGLWIHDNGLDASNNSLIQFGAGFGAQITHFSIDVTTFVQGALFEAYDMSGQLLNSSAITVMGGAFTDPGNYQTISFSSTNGVSRFRISNPTNGIEGNTSIDNVAVTLNGNTQHVPEPATLALTGLGLLGAGFARRARKG</sequence>
<evidence type="ECO:0000313" key="4">
    <source>
        <dbReference type="Proteomes" id="UP000554837"/>
    </source>
</evidence>
<evidence type="ECO:0000313" key="3">
    <source>
        <dbReference type="EMBL" id="MBB5203634.1"/>
    </source>
</evidence>
<dbReference type="OrthoDB" id="9256133at2"/>
<organism evidence="3 4">
    <name type="scientific">Inhella inkyongensis</name>
    <dbReference type="NCBI Taxonomy" id="392593"/>
    <lineage>
        <taxon>Bacteria</taxon>
        <taxon>Pseudomonadati</taxon>
        <taxon>Pseudomonadota</taxon>
        <taxon>Betaproteobacteria</taxon>
        <taxon>Burkholderiales</taxon>
        <taxon>Sphaerotilaceae</taxon>
        <taxon>Inhella</taxon>
    </lineage>
</organism>
<keyword evidence="4" id="KW-1185">Reference proteome</keyword>
<reference evidence="3 4" key="1">
    <citation type="submission" date="2020-08" db="EMBL/GenBank/DDBJ databases">
        <title>Genomic Encyclopedia of Type Strains, Phase IV (KMG-IV): sequencing the most valuable type-strain genomes for metagenomic binning, comparative biology and taxonomic classification.</title>
        <authorList>
            <person name="Goeker M."/>
        </authorList>
    </citation>
    <scope>NUCLEOTIDE SEQUENCE [LARGE SCALE GENOMIC DNA]</scope>
    <source>
        <strain evidence="3 4">DSM 23958</strain>
    </source>
</reference>